<reference evidence="7" key="1">
    <citation type="journal article" date="2014" name="Front. Microbiol.">
        <title>High frequency of phylogenetically diverse reductive dehalogenase-homologous genes in deep subseafloor sedimentary metagenomes.</title>
        <authorList>
            <person name="Kawai M."/>
            <person name="Futagami T."/>
            <person name="Toyoda A."/>
            <person name="Takaki Y."/>
            <person name="Nishi S."/>
            <person name="Hori S."/>
            <person name="Arai W."/>
            <person name="Tsubouchi T."/>
            <person name="Morono Y."/>
            <person name="Uchiyama I."/>
            <person name="Ito T."/>
            <person name="Fujiyama A."/>
            <person name="Inagaki F."/>
            <person name="Takami H."/>
        </authorList>
    </citation>
    <scope>NUCLEOTIDE SEQUENCE</scope>
    <source>
        <strain evidence="7">Expedition CK06-06</strain>
    </source>
</reference>
<proteinExistence type="predicted"/>
<keyword evidence="3" id="KW-0808">Transferase</keyword>
<dbReference type="GO" id="GO:0003899">
    <property type="term" value="F:DNA-directed RNA polymerase activity"/>
    <property type="evidence" value="ECO:0007669"/>
    <property type="project" value="UniProtKB-EC"/>
</dbReference>
<dbReference type="InterPro" id="IPR045867">
    <property type="entry name" value="DNA-dir_RpoC_beta_prime"/>
</dbReference>
<evidence type="ECO:0000259" key="6">
    <source>
        <dbReference type="Pfam" id="PF00623"/>
    </source>
</evidence>
<evidence type="ECO:0000256" key="2">
    <source>
        <dbReference type="ARBA" id="ARBA00022478"/>
    </source>
</evidence>
<dbReference type="SUPFAM" id="SSF64484">
    <property type="entry name" value="beta and beta-prime subunits of DNA dependent RNA-polymerase"/>
    <property type="match status" value="1"/>
</dbReference>
<dbReference type="EMBL" id="BARS01045664">
    <property type="protein sequence ID" value="GAG35252.1"/>
    <property type="molecule type" value="Genomic_DNA"/>
</dbReference>
<dbReference type="GO" id="GO:0000428">
    <property type="term" value="C:DNA-directed RNA polymerase complex"/>
    <property type="evidence" value="ECO:0007669"/>
    <property type="project" value="UniProtKB-KW"/>
</dbReference>
<gene>
    <name evidence="7" type="ORF">S01H1_68838</name>
</gene>
<evidence type="ECO:0000256" key="4">
    <source>
        <dbReference type="ARBA" id="ARBA00022695"/>
    </source>
</evidence>
<comment type="caution">
    <text evidence="7">The sequence shown here is derived from an EMBL/GenBank/DDBJ whole genome shotgun (WGS) entry which is preliminary data.</text>
</comment>
<dbReference type="GO" id="GO:0006351">
    <property type="term" value="P:DNA-templated transcription"/>
    <property type="evidence" value="ECO:0007669"/>
    <property type="project" value="InterPro"/>
</dbReference>
<dbReference type="AlphaFoldDB" id="X0XIN8"/>
<feature type="non-terminal residue" evidence="7">
    <location>
        <position position="1"/>
    </location>
</feature>
<dbReference type="Gene3D" id="2.40.40.20">
    <property type="match status" value="1"/>
</dbReference>
<keyword evidence="2" id="KW-0240">DNA-directed RNA polymerase</keyword>
<evidence type="ECO:0000256" key="5">
    <source>
        <dbReference type="ARBA" id="ARBA00023163"/>
    </source>
</evidence>
<dbReference type="EC" id="2.7.7.6" evidence="1"/>
<evidence type="ECO:0000256" key="1">
    <source>
        <dbReference type="ARBA" id="ARBA00012418"/>
    </source>
</evidence>
<dbReference type="Pfam" id="PF00623">
    <property type="entry name" value="RNA_pol_Rpb1_2"/>
    <property type="match status" value="1"/>
</dbReference>
<keyword evidence="4" id="KW-0548">Nucleotidyltransferase</keyword>
<dbReference type="InterPro" id="IPR000722">
    <property type="entry name" value="RNA_pol_asu"/>
</dbReference>
<feature type="domain" description="RNA polymerase alpha subunit" evidence="6">
    <location>
        <begin position="5"/>
        <end position="67"/>
    </location>
</feature>
<sequence>KIMARSWVLLNRAPSVLPTSILAFHPVRIPDKVIRLHPLACRLLNADFDGDQAAVFLPITEATQTESGEKLSVAGHLRRDPELMDWLTPTHDILWGLAEKSLTPDGLKEICKLAGIEIAAPDGYITRDSLTEATRALLARDGVEATLQALDRLMRLGFGAARESGASLSPFIGEGLELPPAPADDDDQAWRLYSEQLAEQLAGRSDFDDADLGPQLLAVKSGARGTLGRPLGLVNLIGGHGETRDLEG</sequence>
<dbReference type="PANTHER" id="PTHR19376">
    <property type="entry name" value="DNA-DIRECTED RNA POLYMERASE"/>
    <property type="match status" value="1"/>
</dbReference>
<dbReference type="GO" id="GO:0003677">
    <property type="term" value="F:DNA binding"/>
    <property type="evidence" value="ECO:0007669"/>
    <property type="project" value="InterPro"/>
</dbReference>
<organism evidence="7">
    <name type="scientific">marine sediment metagenome</name>
    <dbReference type="NCBI Taxonomy" id="412755"/>
    <lineage>
        <taxon>unclassified sequences</taxon>
        <taxon>metagenomes</taxon>
        <taxon>ecological metagenomes</taxon>
    </lineage>
</organism>
<protein>
    <recommendedName>
        <fullName evidence="1">DNA-directed RNA polymerase</fullName>
        <ecNumber evidence="1">2.7.7.6</ecNumber>
    </recommendedName>
</protein>
<feature type="non-terminal residue" evidence="7">
    <location>
        <position position="248"/>
    </location>
</feature>
<keyword evidence="5" id="KW-0804">Transcription</keyword>
<name>X0XIN8_9ZZZZ</name>
<evidence type="ECO:0000256" key="3">
    <source>
        <dbReference type="ARBA" id="ARBA00022679"/>
    </source>
</evidence>
<accession>X0XIN8</accession>
<evidence type="ECO:0000313" key="7">
    <source>
        <dbReference type="EMBL" id="GAG35252.1"/>
    </source>
</evidence>